<protein>
    <recommendedName>
        <fullName evidence="2">fructose-2,6-bisphosphate 2-phosphatase</fullName>
        <ecNumber evidence="2">3.1.3.46</ecNumber>
    </recommendedName>
</protein>
<evidence type="ECO:0000256" key="2">
    <source>
        <dbReference type="ARBA" id="ARBA00013067"/>
    </source>
</evidence>
<comment type="catalytic activity">
    <reaction evidence="1">
        <text>beta-D-fructose 2,6-bisphosphate + H2O = beta-D-fructose 6-phosphate + phosphate</text>
        <dbReference type="Rhea" id="RHEA:17289"/>
        <dbReference type="ChEBI" id="CHEBI:15377"/>
        <dbReference type="ChEBI" id="CHEBI:43474"/>
        <dbReference type="ChEBI" id="CHEBI:57634"/>
        <dbReference type="ChEBI" id="CHEBI:58579"/>
        <dbReference type="EC" id="3.1.3.46"/>
    </reaction>
</comment>
<feature type="region of interest" description="Disordered" evidence="7">
    <location>
        <begin position="151"/>
        <end position="173"/>
    </location>
</feature>
<dbReference type="InterPro" id="IPR001345">
    <property type="entry name" value="PG/BPGM_mutase_AS"/>
</dbReference>
<keyword evidence="3" id="KW-0378">Hydrolase</keyword>
<name>A0AAV2ITI9_KNICA</name>
<dbReference type="PANTHER" id="PTHR46517:SF2">
    <property type="entry name" value="FRUCTOSE-2,6-BISPHOSPHATASE TIGAR B"/>
    <property type="match status" value="1"/>
</dbReference>
<dbReference type="GO" id="GO:0005829">
    <property type="term" value="C:cytosol"/>
    <property type="evidence" value="ECO:0007669"/>
    <property type="project" value="TreeGrafter"/>
</dbReference>
<dbReference type="SUPFAM" id="SSF53254">
    <property type="entry name" value="Phosphoglycerate mutase-like"/>
    <property type="match status" value="1"/>
</dbReference>
<dbReference type="PROSITE" id="PS00175">
    <property type="entry name" value="PG_MUTASE"/>
    <property type="match status" value="1"/>
</dbReference>
<organism evidence="8 9">
    <name type="scientific">Knipowitschia caucasica</name>
    <name type="common">Caucasian dwarf goby</name>
    <name type="synonym">Pomatoschistus caucasicus</name>
    <dbReference type="NCBI Taxonomy" id="637954"/>
    <lineage>
        <taxon>Eukaryota</taxon>
        <taxon>Metazoa</taxon>
        <taxon>Chordata</taxon>
        <taxon>Craniata</taxon>
        <taxon>Vertebrata</taxon>
        <taxon>Euteleostomi</taxon>
        <taxon>Actinopterygii</taxon>
        <taxon>Neopterygii</taxon>
        <taxon>Teleostei</taxon>
        <taxon>Neoteleostei</taxon>
        <taxon>Acanthomorphata</taxon>
        <taxon>Gobiaria</taxon>
        <taxon>Gobiiformes</taxon>
        <taxon>Gobioidei</taxon>
        <taxon>Gobiidae</taxon>
        <taxon>Gobiinae</taxon>
        <taxon>Knipowitschia</taxon>
    </lineage>
</organism>
<dbReference type="EC" id="3.1.3.46" evidence="2"/>
<feature type="active site" description="Tele-phosphohistidine intermediate" evidence="5">
    <location>
        <position position="11"/>
    </location>
</feature>
<dbReference type="GO" id="GO:0043456">
    <property type="term" value="P:regulation of pentose-phosphate shunt"/>
    <property type="evidence" value="ECO:0007669"/>
    <property type="project" value="TreeGrafter"/>
</dbReference>
<feature type="binding site" evidence="6">
    <location>
        <position position="61"/>
    </location>
    <ligand>
        <name>substrate</name>
    </ligand>
</feature>
<proteinExistence type="inferred from homology"/>
<evidence type="ECO:0000256" key="7">
    <source>
        <dbReference type="SAM" id="MobiDB-lite"/>
    </source>
</evidence>
<dbReference type="Pfam" id="PF00300">
    <property type="entry name" value="His_Phos_1"/>
    <property type="match status" value="1"/>
</dbReference>
<evidence type="ECO:0000256" key="5">
    <source>
        <dbReference type="PIRSR" id="PIRSR613078-1"/>
    </source>
</evidence>
<evidence type="ECO:0000256" key="6">
    <source>
        <dbReference type="PIRSR" id="PIRSR613078-2"/>
    </source>
</evidence>
<reference evidence="8 9" key="1">
    <citation type="submission" date="2024-04" db="EMBL/GenBank/DDBJ databases">
        <authorList>
            <person name="Waldvogel A.-M."/>
            <person name="Schoenle A."/>
        </authorList>
    </citation>
    <scope>NUCLEOTIDE SEQUENCE [LARGE SCALE GENOMIC DNA]</scope>
</reference>
<gene>
    <name evidence="8" type="ORF">KC01_LOCUS1119</name>
</gene>
<dbReference type="SMART" id="SM00855">
    <property type="entry name" value="PGAM"/>
    <property type="match status" value="1"/>
</dbReference>
<dbReference type="PANTHER" id="PTHR46517">
    <property type="entry name" value="FRUCTOSE-2,6-BISPHOSPHATASE TIGAR"/>
    <property type="match status" value="1"/>
</dbReference>
<evidence type="ECO:0000256" key="4">
    <source>
        <dbReference type="ARBA" id="ARBA00038362"/>
    </source>
</evidence>
<evidence type="ECO:0000256" key="1">
    <source>
        <dbReference type="ARBA" id="ARBA00000464"/>
    </source>
</evidence>
<feature type="binding site" evidence="6">
    <location>
        <position position="100"/>
    </location>
    <ligand>
        <name>substrate</name>
    </ligand>
</feature>
<evidence type="ECO:0000313" key="8">
    <source>
        <dbReference type="EMBL" id="CAL1568517.1"/>
    </source>
</evidence>
<accession>A0AAV2ITI9</accession>
<dbReference type="CDD" id="cd07067">
    <property type="entry name" value="HP_PGM_like"/>
    <property type="match status" value="1"/>
</dbReference>
<dbReference type="EMBL" id="OZ035823">
    <property type="protein sequence ID" value="CAL1568517.1"/>
    <property type="molecule type" value="Genomic_DNA"/>
</dbReference>
<dbReference type="Gene3D" id="3.40.50.1240">
    <property type="entry name" value="Phosphoglycerate mutase-like"/>
    <property type="match status" value="1"/>
</dbReference>
<dbReference type="InterPro" id="IPR013078">
    <property type="entry name" value="His_Pase_superF_clade-1"/>
</dbReference>
<feature type="active site" description="Proton donor/acceptor" evidence="5">
    <location>
        <position position="89"/>
    </location>
</feature>
<sequence>MPTFSLTLIRHGETQYNRDKLLQGQGVDTLLSEAGALQGQAVGQYLRDIPFNYVFVSNLQRAVQTAELILRNNTHCSSVKMVLEPLLREKSFGIAEGRPKESLKNMANAAGQSCRDFTPPGGETFDQVKTRFKKFLSVLIHQLAEPKTLELSEQEAAATSKSGDDPDSAPWGSPVDGLEGVSVHVLVVSHGAYIRIAIKHMIDDLNCSLPYGAKMSQVFSPCPNTGITRFLITLEPSESGPVLSAAQCVFVNRQDHLQNMEAVKLL</sequence>
<dbReference type="GO" id="GO:0045820">
    <property type="term" value="P:negative regulation of glycolytic process"/>
    <property type="evidence" value="ECO:0007669"/>
    <property type="project" value="TreeGrafter"/>
</dbReference>
<evidence type="ECO:0000313" key="9">
    <source>
        <dbReference type="Proteomes" id="UP001497482"/>
    </source>
</evidence>
<evidence type="ECO:0000256" key="3">
    <source>
        <dbReference type="ARBA" id="ARBA00022801"/>
    </source>
</evidence>
<keyword evidence="9" id="KW-1185">Reference proteome</keyword>
<dbReference type="GO" id="GO:0004331">
    <property type="term" value="F:fructose-2,6-bisphosphate 2-phosphatase activity"/>
    <property type="evidence" value="ECO:0007669"/>
    <property type="project" value="UniProtKB-EC"/>
</dbReference>
<dbReference type="AlphaFoldDB" id="A0AAV2ITI9"/>
<dbReference type="InterPro" id="IPR029033">
    <property type="entry name" value="His_PPase_superfam"/>
</dbReference>
<dbReference type="InterPro" id="IPR051695">
    <property type="entry name" value="Phosphoglycerate_Mutase"/>
</dbReference>
<feature type="binding site" evidence="6">
    <location>
        <begin position="10"/>
        <end position="17"/>
    </location>
    <ligand>
        <name>substrate</name>
    </ligand>
</feature>
<comment type="similarity">
    <text evidence="4">Belongs to the phosphoglycerate mutase family.</text>
</comment>
<dbReference type="Proteomes" id="UP001497482">
    <property type="component" value="Chromosome 1"/>
</dbReference>